<feature type="binding site" evidence="6">
    <location>
        <position position="195"/>
    </location>
    <ligand>
        <name>NAD(+)</name>
        <dbReference type="ChEBI" id="CHEBI:57540"/>
    </ligand>
</feature>
<feature type="binding site" evidence="6 7">
    <location>
        <position position="135"/>
    </location>
    <ligand>
        <name>substrate</name>
    </ligand>
</feature>
<evidence type="ECO:0000256" key="10">
    <source>
        <dbReference type="RuleBase" id="RU004166"/>
    </source>
</evidence>
<feature type="binding site" evidence="8">
    <location>
        <begin position="226"/>
        <end position="231"/>
    </location>
    <ligand>
        <name>NAD(+)</name>
        <dbReference type="ChEBI" id="CHEBI:57540"/>
    </ligand>
</feature>
<feature type="binding site" evidence="8">
    <location>
        <position position="357"/>
    </location>
    <ligand>
        <name>NAD(+)</name>
        <dbReference type="ChEBI" id="CHEBI:57540"/>
    </ligand>
</feature>
<dbReference type="SMART" id="SM00997">
    <property type="entry name" value="AdoHcyase_NAD"/>
    <property type="match status" value="1"/>
</dbReference>
<evidence type="ECO:0000256" key="1">
    <source>
        <dbReference type="ARBA" id="ARBA00007122"/>
    </source>
</evidence>
<dbReference type="PROSITE" id="PS00738">
    <property type="entry name" value="ADOHCYASE_1"/>
    <property type="match status" value="1"/>
</dbReference>
<comment type="caution">
    <text evidence="12">The sequence shown here is derived from an EMBL/GenBank/DDBJ whole genome shotgun (WGS) entry which is preliminary data.</text>
</comment>
<feature type="binding site" evidence="6">
    <location>
        <begin position="224"/>
        <end position="229"/>
    </location>
    <ligand>
        <name>NAD(+)</name>
        <dbReference type="ChEBI" id="CHEBI:57540"/>
    </ligand>
</feature>
<dbReference type="InterPro" id="IPR015878">
    <property type="entry name" value="Ado_hCys_hydrolase_NAD-bd"/>
</dbReference>
<name>A0A927GB01_9BACT</name>
<dbReference type="Pfam" id="PF00670">
    <property type="entry name" value="AdoHcyase_NAD"/>
    <property type="match status" value="1"/>
</dbReference>
<sequence>MQTSTYVPYKVKDIALAEWGRKEIKLAEAEMPGLMALRAEYGPSQPLKGARVAGCLHMTIQTAVLIETLVELGAQVTWSSCNIFSTQDHAAAAIAAAGIPVYAWKGMNEEEFNWCIEQTLFFGEDRQPLNMILDDGGDLTNMVFDVYPELIQNIKGLSEETTTGVHRLYERMKNGTLHLPSINVNDSVTKSKFDNKYGCRESLVDAIRRATDLMLAGKVAVVAGYGDVGKGSAESLRGAGCRVLVTEIDPICALQAAMDGFEVIPMDEAVPRAQIFVTATGNVNIIKDRHFKAMRDKAIVCNIGHFDNEIDMAWLNENYGHSKSQIKPQVDMYEIDGKEIIILAEGRLVNLGCAMGHPSFVMSCSFSNQTLAQLELWANSDKYENKVYVLPKKLDEKVAALHLAHVGAKLEPLEQAQADYIGVSIEGPFKSEMYRY</sequence>
<comment type="pathway">
    <text evidence="6 9">Amino-acid biosynthesis; L-homocysteine biosynthesis; L-homocysteine from S-adenosyl-L-homocysteine: step 1/1.</text>
</comment>
<dbReference type="RefSeq" id="WP_191036952.1">
    <property type="nucleotide sequence ID" value="NZ_JACXAA010000001.1"/>
</dbReference>
<reference evidence="12" key="1">
    <citation type="submission" date="2020-09" db="EMBL/GenBank/DDBJ databases">
        <authorList>
            <person name="Kim M.K."/>
        </authorList>
    </citation>
    <scope>NUCLEOTIDE SEQUENCE</scope>
    <source>
        <strain evidence="12">BT704</strain>
    </source>
</reference>
<dbReference type="Pfam" id="PF05221">
    <property type="entry name" value="AdoHcyase"/>
    <property type="match status" value="2"/>
</dbReference>
<dbReference type="InterPro" id="IPR020082">
    <property type="entry name" value="S-Ado-L-homoCys_hydrolase_CS"/>
</dbReference>
<evidence type="ECO:0000313" key="13">
    <source>
        <dbReference type="Proteomes" id="UP000653797"/>
    </source>
</evidence>
<comment type="function">
    <text evidence="6">May play a key role in the regulation of the intracellular concentration of adenosylhomocysteine.</text>
</comment>
<dbReference type="FunFam" id="3.40.50.1480:FF:000007">
    <property type="entry name" value="Adenosylhomocysteinase"/>
    <property type="match status" value="1"/>
</dbReference>
<comment type="catalytic activity">
    <reaction evidence="6 9">
        <text>S-adenosyl-L-homocysteine + H2O = L-homocysteine + adenosine</text>
        <dbReference type="Rhea" id="RHEA:21708"/>
        <dbReference type="ChEBI" id="CHEBI:15377"/>
        <dbReference type="ChEBI" id="CHEBI:16335"/>
        <dbReference type="ChEBI" id="CHEBI:57856"/>
        <dbReference type="ChEBI" id="CHEBI:58199"/>
        <dbReference type="EC" id="3.13.2.1"/>
    </reaction>
</comment>
<organism evidence="12 13">
    <name type="scientific">Spirosoma validum</name>
    <dbReference type="NCBI Taxonomy" id="2771355"/>
    <lineage>
        <taxon>Bacteria</taxon>
        <taxon>Pseudomonadati</taxon>
        <taxon>Bacteroidota</taxon>
        <taxon>Cytophagia</taxon>
        <taxon>Cytophagales</taxon>
        <taxon>Cytophagaceae</taxon>
        <taxon>Spirosoma</taxon>
    </lineage>
</organism>
<dbReference type="SUPFAM" id="SSF51735">
    <property type="entry name" value="NAD(P)-binding Rossmann-fold domains"/>
    <property type="match status" value="1"/>
</dbReference>
<keyword evidence="5 6" id="KW-0520">NAD</keyword>
<dbReference type="EC" id="3.13.2.1" evidence="6"/>
<evidence type="ECO:0000259" key="11">
    <source>
        <dbReference type="SMART" id="SM00997"/>
    </source>
</evidence>
<dbReference type="GO" id="GO:0006730">
    <property type="term" value="P:one-carbon metabolic process"/>
    <property type="evidence" value="ECO:0007669"/>
    <property type="project" value="UniProtKB-UniRule"/>
</dbReference>
<dbReference type="NCBIfam" id="TIGR00936">
    <property type="entry name" value="ahcY"/>
    <property type="match status" value="1"/>
</dbReference>
<dbReference type="FunFam" id="3.40.50.1480:FF:000004">
    <property type="entry name" value="Adenosylhomocysteinase"/>
    <property type="match status" value="1"/>
</dbReference>
<feature type="domain" description="S-adenosyl-L-homocysteine hydrolase NAD binding" evidence="11">
    <location>
        <begin position="195"/>
        <end position="356"/>
    </location>
</feature>
<comment type="subunit">
    <text evidence="2">Homotetramer.</text>
</comment>
<evidence type="ECO:0000256" key="8">
    <source>
        <dbReference type="PIRSR" id="PIRSR001109-2"/>
    </source>
</evidence>
<feature type="binding site" evidence="6 7">
    <location>
        <position position="190"/>
    </location>
    <ligand>
        <name>substrate</name>
    </ligand>
</feature>
<keyword evidence="13" id="KW-1185">Reference proteome</keyword>
<evidence type="ECO:0000256" key="5">
    <source>
        <dbReference type="ARBA" id="ARBA00023027"/>
    </source>
</evidence>
<evidence type="ECO:0000256" key="7">
    <source>
        <dbReference type="PIRSR" id="PIRSR001109-1"/>
    </source>
</evidence>
<dbReference type="GO" id="GO:0071269">
    <property type="term" value="P:L-homocysteine biosynthetic process"/>
    <property type="evidence" value="ECO:0007669"/>
    <property type="project" value="UniProtKB-UniRule"/>
</dbReference>
<feature type="binding site" evidence="6 7">
    <location>
        <position position="194"/>
    </location>
    <ligand>
        <name>substrate</name>
    </ligand>
</feature>
<evidence type="ECO:0000313" key="12">
    <source>
        <dbReference type="EMBL" id="MBD2751298.1"/>
    </source>
</evidence>
<keyword evidence="3 6" id="KW-0554">One-carbon metabolism</keyword>
<feature type="binding site" evidence="6 8">
    <location>
        <position position="247"/>
    </location>
    <ligand>
        <name>NAD(+)</name>
        <dbReference type="ChEBI" id="CHEBI:57540"/>
    </ligand>
</feature>
<dbReference type="InterPro" id="IPR000043">
    <property type="entry name" value="Adenosylhomocysteinase-like"/>
</dbReference>
<evidence type="ECO:0000256" key="2">
    <source>
        <dbReference type="ARBA" id="ARBA00011881"/>
    </source>
</evidence>
<dbReference type="SMART" id="SM00996">
    <property type="entry name" value="AdoHcyase"/>
    <property type="match status" value="1"/>
</dbReference>
<evidence type="ECO:0000256" key="4">
    <source>
        <dbReference type="ARBA" id="ARBA00022801"/>
    </source>
</evidence>
<feature type="binding site" evidence="6 7">
    <location>
        <position position="59"/>
    </location>
    <ligand>
        <name>substrate</name>
    </ligand>
</feature>
<dbReference type="PANTHER" id="PTHR23420">
    <property type="entry name" value="ADENOSYLHOMOCYSTEINASE"/>
    <property type="match status" value="1"/>
</dbReference>
<dbReference type="Gene3D" id="3.40.50.1480">
    <property type="entry name" value="Adenosylhomocysteinase-like"/>
    <property type="match status" value="3"/>
</dbReference>
<feature type="binding site" evidence="6 8">
    <location>
        <begin position="303"/>
        <end position="305"/>
    </location>
    <ligand>
        <name>NAD(+)</name>
        <dbReference type="ChEBI" id="CHEBI:57540"/>
    </ligand>
</feature>
<dbReference type="Gene3D" id="3.40.50.720">
    <property type="entry name" value="NAD(P)-binding Rossmann-like Domain"/>
    <property type="match status" value="1"/>
</dbReference>
<keyword evidence="6" id="KW-0963">Cytoplasm</keyword>
<dbReference type="FunFam" id="3.40.50.720:FF:000004">
    <property type="entry name" value="Adenosylhomocysteinase"/>
    <property type="match status" value="1"/>
</dbReference>
<dbReference type="AlphaFoldDB" id="A0A927GB01"/>
<protein>
    <recommendedName>
        <fullName evidence="6">Adenosylhomocysteinase</fullName>
        <ecNumber evidence="6">3.13.2.1</ecNumber>
    </recommendedName>
    <alternativeName>
        <fullName evidence="6">S-adenosyl-L-homocysteine hydrolase</fullName>
        <shortName evidence="6">AdoHcyase</shortName>
    </alternativeName>
</protein>
<dbReference type="GO" id="GO:0033353">
    <property type="term" value="P:S-adenosylmethionine cycle"/>
    <property type="evidence" value="ECO:0007669"/>
    <property type="project" value="TreeGrafter"/>
</dbReference>
<feature type="binding site" evidence="6 8">
    <location>
        <begin position="161"/>
        <end position="163"/>
    </location>
    <ligand>
        <name>NAD(+)</name>
        <dbReference type="ChEBI" id="CHEBI:57540"/>
    </ligand>
</feature>
<feature type="binding site" evidence="6 8">
    <location>
        <position position="350"/>
    </location>
    <ligand>
        <name>NAD(+)</name>
        <dbReference type="ChEBI" id="CHEBI:57540"/>
    </ligand>
</feature>
<dbReference type="SUPFAM" id="SSF52283">
    <property type="entry name" value="Formate/glycerate dehydrogenase catalytic domain-like"/>
    <property type="match status" value="1"/>
</dbReference>
<dbReference type="Proteomes" id="UP000653797">
    <property type="component" value="Unassembled WGS sequence"/>
</dbReference>
<evidence type="ECO:0000256" key="6">
    <source>
        <dbReference type="HAMAP-Rule" id="MF_00563"/>
    </source>
</evidence>
<gene>
    <name evidence="6" type="primary">ahcY</name>
    <name evidence="12" type="ORF">IC230_00225</name>
</gene>
<dbReference type="PIRSF" id="PIRSF001109">
    <property type="entry name" value="Ad_hcy_hydrolase"/>
    <property type="match status" value="1"/>
</dbReference>
<feature type="binding site" evidence="6 7">
    <location>
        <position position="160"/>
    </location>
    <ligand>
        <name>substrate</name>
    </ligand>
</feature>
<evidence type="ECO:0000256" key="3">
    <source>
        <dbReference type="ARBA" id="ARBA00022563"/>
    </source>
</evidence>
<dbReference type="HAMAP" id="MF_00563">
    <property type="entry name" value="AdoHcyase"/>
    <property type="match status" value="1"/>
</dbReference>
<comment type="cofactor">
    <cofactor evidence="6 8 9">
        <name>NAD(+)</name>
        <dbReference type="ChEBI" id="CHEBI:57540"/>
    </cofactor>
    <text evidence="6 8 9">Binds 1 NAD(+) per subunit.</text>
</comment>
<comment type="similarity">
    <text evidence="1 6 10">Belongs to the adenosylhomocysteinase family.</text>
</comment>
<dbReference type="GO" id="GO:0004013">
    <property type="term" value="F:adenosylhomocysteinase activity"/>
    <property type="evidence" value="ECO:0007669"/>
    <property type="project" value="UniProtKB-UniRule"/>
</dbReference>
<comment type="subcellular location">
    <subcellularLocation>
        <location evidence="6">Cytoplasm</location>
    </subcellularLocation>
</comment>
<evidence type="ECO:0000256" key="9">
    <source>
        <dbReference type="RuleBase" id="RU000548"/>
    </source>
</evidence>
<dbReference type="EMBL" id="JACXAA010000001">
    <property type="protein sequence ID" value="MBD2751298.1"/>
    <property type="molecule type" value="Genomic_DNA"/>
</dbReference>
<proteinExistence type="inferred from homology"/>
<accession>A0A927GB01</accession>
<dbReference type="InterPro" id="IPR042172">
    <property type="entry name" value="Adenosylhomocyst_ase-like_sf"/>
</dbReference>
<dbReference type="InterPro" id="IPR036291">
    <property type="entry name" value="NAD(P)-bd_dom_sf"/>
</dbReference>
<dbReference type="NCBIfam" id="NF004005">
    <property type="entry name" value="PRK05476.2-3"/>
    <property type="match status" value="1"/>
</dbReference>
<keyword evidence="4 6" id="KW-0378">Hydrolase</keyword>
<dbReference type="GO" id="GO:0005829">
    <property type="term" value="C:cytosol"/>
    <property type="evidence" value="ECO:0007669"/>
    <property type="project" value="TreeGrafter"/>
</dbReference>
<dbReference type="PROSITE" id="PS00739">
    <property type="entry name" value="ADOHCYASE_2"/>
    <property type="match status" value="1"/>
</dbReference>
<dbReference type="PANTHER" id="PTHR23420:SF0">
    <property type="entry name" value="ADENOSYLHOMOCYSTEINASE"/>
    <property type="match status" value="1"/>
</dbReference>
<dbReference type="CDD" id="cd00401">
    <property type="entry name" value="SAHH"/>
    <property type="match status" value="1"/>
</dbReference>
<feature type="binding site" evidence="6">
    <location>
        <position position="282"/>
    </location>
    <ligand>
        <name>NAD(+)</name>
        <dbReference type="ChEBI" id="CHEBI:57540"/>
    </ligand>
</feature>